<accession>A0A4S5BKB3</accession>
<name>A0A4S5BKB3_9BURK</name>
<reference evidence="1 2" key="1">
    <citation type="submission" date="2019-04" db="EMBL/GenBank/DDBJ databases">
        <title>Lampropedia sp YIM MLB12 draf genome.</title>
        <authorList>
            <person name="Wang Y.-X."/>
        </authorList>
    </citation>
    <scope>NUCLEOTIDE SEQUENCE [LARGE SCALE GENOMIC DNA]</scope>
    <source>
        <strain evidence="1 2">YIM MLB12</strain>
    </source>
</reference>
<comment type="caution">
    <text evidence="1">The sequence shown here is derived from an EMBL/GenBank/DDBJ whole genome shotgun (WGS) entry which is preliminary data.</text>
</comment>
<proteinExistence type="predicted"/>
<sequence length="74" mass="8448">MNTPNYTLSQRLAIAAKLGVDEQCLYQLGRGLRQVCLALARQIHAPDACMALQWRMPDDWQKNWPELHKEAVNG</sequence>
<keyword evidence="2" id="KW-1185">Reference proteome</keyword>
<gene>
    <name evidence="1" type="ORF">E8K88_10890</name>
</gene>
<dbReference type="Proteomes" id="UP000306236">
    <property type="component" value="Unassembled WGS sequence"/>
</dbReference>
<organism evidence="1 2">
    <name type="scientific">Lampropedia aestuarii</name>
    <dbReference type="NCBI Taxonomy" id="2562762"/>
    <lineage>
        <taxon>Bacteria</taxon>
        <taxon>Pseudomonadati</taxon>
        <taxon>Pseudomonadota</taxon>
        <taxon>Betaproteobacteria</taxon>
        <taxon>Burkholderiales</taxon>
        <taxon>Comamonadaceae</taxon>
        <taxon>Lampropedia</taxon>
    </lineage>
</organism>
<evidence type="ECO:0000313" key="2">
    <source>
        <dbReference type="Proteomes" id="UP000306236"/>
    </source>
</evidence>
<dbReference type="EMBL" id="SSWX01000013">
    <property type="protein sequence ID" value="THJ32790.1"/>
    <property type="molecule type" value="Genomic_DNA"/>
</dbReference>
<dbReference type="OrthoDB" id="6446140at2"/>
<dbReference type="RefSeq" id="WP_136406700.1">
    <property type="nucleotide sequence ID" value="NZ_JARXRQ010000021.1"/>
</dbReference>
<dbReference type="AlphaFoldDB" id="A0A4S5BKB3"/>
<protein>
    <submittedName>
        <fullName evidence="1">Uncharacterized protein</fullName>
    </submittedName>
</protein>
<evidence type="ECO:0000313" key="1">
    <source>
        <dbReference type="EMBL" id="THJ32790.1"/>
    </source>
</evidence>